<dbReference type="Pfam" id="PF09685">
    <property type="entry name" value="MamF_MmsF"/>
    <property type="match status" value="1"/>
</dbReference>
<feature type="transmembrane region" description="Helical" evidence="5">
    <location>
        <begin position="100"/>
        <end position="123"/>
    </location>
</feature>
<reference evidence="7" key="1">
    <citation type="journal article" date="2019" name="Int. J. Syst. Evol. Microbiol.">
        <title>The Global Catalogue of Microorganisms (GCM) 10K type strain sequencing project: providing services to taxonomists for standard genome sequencing and annotation.</title>
        <authorList>
            <consortium name="The Broad Institute Genomics Platform"/>
            <consortium name="The Broad Institute Genome Sequencing Center for Infectious Disease"/>
            <person name="Wu L."/>
            <person name="Ma J."/>
        </authorList>
    </citation>
    <scope>NUCLEOTIDE SEQUENCE [LARGE SCALE GENOMIC DNA]</scope>
    <source>
        <strain evidence="7">JCM 18459</strain>
    </source>
</reference>
<evidence type="ECO:0000256" key="4">
    <source>
        <dbReference type="ARBA" id="ARBA00023136"/>
    </source>
</evidence>
<dbReference type="EMBL" id="BAABKG010000007">
    <property type="protein sequence ID" value="GAA5156119.1"/>
    <property type="molecule type" value="Genomic_DNA"/>
</dbReference>
<evidence type="ECO:0000313" key="7">
    <source>
        <dbReference type="Proteomes" id="UP001500221"/>
    </source>
</evidence>
<name>A0ABP9Q881_9ACTN</name>
<keyword evidence="3 5" id="KW-1133">Transmembrane helix</keyword>
<accession>A0ABP9Q881</accession>
<evidence type="ECO:0000256" key="2">
    <source>
        <dbReference type="ARBA" id="ARBA00022692"/>
    </source>
</evidence>
<evidence type="ECO:0000256" key="3">
    <source>
        <dbReference type="ARBA" id="ARBA00022989"/>
    </source>
</evidence>
<keyword evidence="4 5" id="KW-0472">Membrane</keyword>
<comment type="subcellular location">
    <subcellularLocation>
        <location evidence="1">Membrane</location>
        <topology evidence="1">Multi-pass membrane protein</topology>
    </subcellularLocation>
</comment>
<protein>
    <submittedName>
        <fullName evidence="6">DUF4870 domain-containing protein</fullName>
    </submittedName>
</protein>
<dbReference type="RefSeq" id="WP_345463894.1">
    <property type="nucleotide sequence ID" value="NZ_BAABKG010000007.1"/>
</dbReference>
<organism evidence="6 7">
    <name type="scientific">Nocardioides marinquilinus</name>
    <dbReference type="NCBI Taxonomy" id="1210400"/>
    <lineage>
        <taxon>Bacteria</taxon>
        <taxon>Bacillati</taxon>
        <taxon>Actinomycetota</taxon>
        <taxon>Actinomycetes</taxon>
        <taxon>Propionibacteriales</taxon>
        <taxon>Nocardioidaceae</taxon>
        <taxon>Nocardioides</taxon>
    </lineage>
</organism>
<proteinExistence type="predicted"/>
<keyword evidence="7" id="KW-1185">Reference proteome</keyword>
<feature type="transmembrane region" description="Helical" evidence="5">
    <location>
        <begin position="75"/>
        <end position="94"/>
    </location>
</feature>
<evidence type="ECO:0000313" key="6">
    <source>
        <dbReference type="EMBL" id="GAA5156119.1"/>
    </source>
</evidence>
<feature type="transmembrane region" description="Helical" evidence="5">
    <location>
        <begin position="31"/>
        <end position="55"/>
    </location>
</feature>
<dbReference type="Proteomes" id="UP001500221">
    <property type="component" value="Unassembled WGS sequence"/>
</dbReference>
<comment type="caution">
    <text evidence="6">The sequence shown here is derived from an EMBL/GenBank/DDBJ whole genome shotgun (WGS) entry which is preliminary data.</text>
</comment>
<sequence length="141" mass="14654">MSSYPPPPVYPAGGGLPGGVPSSEDRTWAGAAHWGAIVCAFVALAFLAPLAVLVLRGGQSPFVRRHAVNGLNFHLSMLIYSVVGGVVAVLVAIVTFGLGILLIIPLAIAVGVFWLVVTIIAAVKASNGQEYRYPLAIPMVH</sequence>
<evidence type="ECO:0000256" key="1">
    <source>
        <dbReference type="ARBA" id="ARBA00004141"/>
    </source>
</evidence>
<gene>
    <name evidence="6" type="ORF">GCM10023340_43090</name>
</gene>
<keyword evidence="2 5" id="KW-0812">Transmembrane</keyword>
<evidence type="ECO:0000256" key="5">
    <source>
        <dbReference type="SAM" id="Phobius"/>
    </source>
</evidence>
<dbReference type="InterPro" id="IPR019109">
    <property type="entry name" value="MamF_MmsF"/>
</dbReference>